<dbReference type="SUPFAM" id="SSF46785">
    <property type="entry name" value="Winged helix' DNA-binding domain"/>
    <property type="match status" value="1"/>
</dbReference>
<dbReference type="OrthoDB" id="60033at2759"/>
<feature type="compositionally biased region" description="Polar residues" evidence="12">
    <location>
        <begin position="160"/>
        <end position="179"/>
    </location>
</feature>
<dbReference type="RefSeq" id="XP_017988355.1">
    <property type="nucleotide sequence ID" value="XM_018132866.1"/>
</dbReference>
<feature type="region of interest" description="Disordered" evidence="12">
    <location>
        <begin position="28"/>
        <end position="52"/>
    </location>
</feature>
<evidence type="ECO:0000256" key="3">
    <source>
        <dbReference type="ARBA" id="ARBA00023015"/>
    </source>
</evidence>
<dbReference type="Proteomes" id="UP000243052">
    <property type="component" value="Chromosome v"/>
</dbReference>
<dbReference type="PRINTS" id="PR00056">
    <property type="entry name" value="HSFDOMAIN"/>
</dbReference>
<dbReference type="PANTHER" id="PTHR10015:SF427">
    <property type="entry name" value="HEAT SHOCK FACTOR PROTEIN"/>
    <property type="match status" value="1"/>
</dbReference>
<feature type="region of interest" description="Disordered" evidence="12">
    <location>
        <begin position="160"/>
        <end position="188"/>
    </location>
</feature>
<name>A0A0X8HTT6_9SACH</name>
<feature type="region of interest" description="Disordered" evidence="12">
    <location>
        <begin position="579"/>
        <end position="625"/>
    </location>
</feature>
<dbReference type="EMBL" id="CP014245">
    <property type="protein sequence ID" value="AMD21359.1"/>
    <property type="molecule type" value="Genomic_DNA"/>
</dbReference>
<comment type="subcellular location">
    <subcellularLocation>
        <location evidence="1">Nucleus</location>
    </subcellularLocation>
</comment>
<feature type="domain" description="HSF-type DNA-binding" evidence="13">
    <location>
        <begin position="236"/>
        <end position="260"/>
    </location>
</feature>
<sequence length="625" mass="69644">MENHTTSIDEASPTERIINMNEVLSTAAPLKDSGDGGSVNERHTDDNGKLESNVPIIEDVINRSLDPSEILVPHSGNEEVEDDIGSAMMAPFSPILRHQQVSLNSTSTPGEHIFRRGTPLNLYSNATDVGTEHPATLHSTTTLLPYNLRSSKLLSNKPQQLLNRSSQQVNRSTPVNSPGCNAPAKKKLTTTKTKPAFINKLWSMVNDPVNQSLIHWSDDGKSFIVTQREQFVHEILPKYFKHSNFASFVRQLNMYGWHKVQDVKSGSIQSNSDDRWEFANENFIRGREDLLNKILRQKSNSTSKDGPYGMSVNSSGNNNLSGVLISNGDEVDITILITELETVKYNQMAIAEDLRRISKDNEMLWKENLLARERHQNQQQALEKIVKFLSSLYGSNTTRLLSDHLFHEQPTSAMNAQSAMGMPSMQMSEAAETQGTGTTDNSIMVPFSHRLRPRLLLKHRMTPASSSSSTAEWIMDSPSQDAAASAPPEPSPNAAKAARRIHEVNSDNSVHADVDHDSFFQDLQDNIDRQGESIQEIQDWIDKLSPKEVVLSGGSPENYRARFDPQEYLSAPIPQLSFTPTAIDDLSPVPSTNKRPLDDEVEDIPHISSVTASANKRLKDHQIDR</sequence>
<feature type="region of interest" description="Disordered" evidence="12">
    <location>
        <begin position="466"/>
        <end position="499"/>
    </location>
</feature>
<dbReference type="STRING" id="45286.A0A0X8HTT6"/>
<dbReference type="GO" id="GO:0043565">
    <property type="term" value="F:sequence-specific DNA binding"/>
    <property type="evidence" value="ECO:0007669"/>
    <property type="project" value="InterPro"/>
</dbReference>
<feature type="compositionally biased region" description="Basic and acidic residues" evidence="12">
    <location>
        <begin position="40"/>
        <end position="49"/>
    </location>
</feature>
<dbReference type="FunFam" id="1.10.10.10:FF:000027">
    <property type="entry name" value="Heat shock transcription factor 1"/>
    <property type="match status" value="1"/>
</dbReference>
<evidence type="ECO:0000313" key="15">
    <source>
        <dbReference type="Proteomes" id="UP000243052"/>
    </source>
</evidence>
<organism evidence="14 15">
    <name type="scientific">Eremothecium sinecaudum</name>
    <dbReference type="NCBI Taxonomy" id="45286"/>
    <lineage>
        <taxon>Eukaryota</taxon>
        <taxon>Fungi</taxon>
        <taxon>Dikarya</taxon>
        <taxon>Ascomycota</taxon>
        <taxon>Saccharomycotina</taxon>
        <taxon>Saccharomycetes</taxon>
        <taxon>Saccharomycetales</taxon>
        <taxon>Saccharomycetaceae</taxon>
        <taxon>Eremothecium</taxon>
    </lineage>
</organism>
<evidence type="ECO:0000259" key="13">
    <source>
        <dbReference type="PROSITE" id="PS00434"/>
    </source>
</evidence>
<dbReference type="GO" id="GO:0032993">
    <property type="term" value="C:protein-DNA complex"/>
    <property type="evidence" value="ECO:0007669"/>
    <property type="project" value="UniProtKB-ARBA"/>
</dbReference>
<gene>
    <name evidence="14" type="ORF">AW171_hschr53309</name>
</gene>
<accession>A0A0X8HTT6</accession>
<evidence type="ECO:0000256" key="11">
    <source>
        <dbReference type="RuleBase" id="RU004020"/>
    </source>
</evidence>
<dbReference type="PANTHER" id="PTHR10015">
    <property type="entry name" value="HEAT SHOCK TRANSCRIPTION FACTOR"/>
    <property type="match status" value="1"/>
</dbReference>
<dbReference type="InterPro" id="IPR036390">
    <property type="entry name" value="WH_DNA-bd_sf"/>
</dbReference>
<evidence type="ECO:0000256" key="5">
    <source>
        <dbReference type="ARBA" id="ARBA00023163"/>
    </source>
</evidence>
<keyword evidence="4" id="KW-0238">DNA-binding</keyword>
<comment type="similarity">
    <text evidence="2 11">Belongs to the HSF family.</text>
</comment>
<evidence type="ECO:0000256" key="10">
    <source>
        <dbReference type="ARBA" id="ARBA00084017"/>
    </source>
</evidence>
<dbReference type="GO" id="GO:0003700">
    <property type="term" value="F:DNA-binding transcription factor activity"/>
    <property type="evidence" value="ECO:0007669"/>
    <property type="project" value="InterPro"/>
</dbReference>
<dbReference type="GO" id="GO:0005634">
    <property type="term" value="C:nucleus"/>
    <property type="evidence" value="ECO:0007669"/>
    <property type="project" value="UniProtKB-SubCell"/>
</dbReference>
<evidence type="ECO:0000256" key="6">
    <source>
        <dbReference type="ARBA" id="ARBA00023242"/>
    </source>
</evidence>
<dbReference type="AlphaFoldDB" id="A0A0X8HTT6"/>
<evidence type="ECO:0000256" key="4">
    <source>
        <dbReference type="ARBA" id="ARBA00023125"/>
    </source>
</evidence>
<evidence type="ECO:0000256" key="9">
    <source>
        <dbReference type="ARBA" id="ARBA00068818"/>
    </source>
</evidence>
<comment type="function">
    <text evidence="7">DNA-binding transcription factor that specifically binds heat shock promoter elements (HSE) and activates transcription.</text>
</comment>
<dbReference type="PROSITE" id="PS00434">
    <property type="entry name" value="HSF_DOMAIN"/>
    <property type="match status" value="1"/>
</dbReference>
<dbReference type="Gene3D" id="1.10.10.10">
    <property type="entry name" value="Winged helix-like DNA-binding domain superfamily/Winged helix DNA-binding domain"/>
    <property type="match status" value="1"/>
</dbReference>
<dbReference type="GeneID" id="28724648"/>
<dbReference type="Pfam" id="PF00447">
    <property type="entry name" value="HSF_DNA-bind"/>
    <property type="match status" value="1"/>
</dbReference>
<comment type="subunit">
    <text evidence="8">Homotrimer. Homotrimerization increases the affinity of HSF1 to DNA.</text>
</comment>
<protein>
    <recommendedName>
        <fullName evidence="9">Heat shock transcription factor</fullName>
    </recommendedName>
    <alternativeName>
        <fullName evidence="10">Heat shock factor protein</fullName>
    </alternativeName>
</protein>
<reference evidence="14 15" key="1">
    <citation type="submission" date="2016-01" db="EMBL/GenBank/DDBJ databases">
        <title>Genome sequence of the yeast Holleya sinecauda.</title>
        <authorList>
            <person name="Dietrich F.S."/>
        </authorList>
    </citation>
    <scope>NUCLEOTIDE SEQUENCE [LARGE SCALE GENOMIC DNA]</scope>
    <source>
        <strain evidence="14 15">ATCC 58844</strain>
    </source>
</reference>
<keyword evidence="15" id="KW-1185">Reference proteome</keyword>
<keyword evidence="3" id="KW-0805">Transcription regulation</keyword>
<evidence type="ECO:0000256" key="7">
    <source>
        <dbReference type="ARBA" id="ARBA00059868"/>
    </source>
</evidence>
<evidence type="ECO:0000256" key="2">
    <source>
        <dbReference type="ARBA" id="ARBA00006403"/>
    </source>
</evidence>
<evidence type="ECO:0000256" key="12">
    <source>
        <dbReference type="SAM" id="MobiDB-lite"/>
    </source>
</evidence>
<evidence type="ECO:0000313" key="14">
    <source>
        <dbReference type="EMBL" id="AMD21359.1"/>
    </source>
</evidence>
<dbReference type="SMART" id="SM00415">
    <property type="entry name" value="HSF"/>
    <property type="match status" value="1"/>
</dbReference>
<proteinExistence type="inferred from homology"/>
<evidence type="ECO:0000256" key="1">
    <source>
        <dbReference type="ARBA" id="ARBA00004123"/>
    </source>
</evidence>
<dbReference type="InterPro" id="IPR000232">
    <property type="entry name" value="HSF_DNA-bd"/>
</dbReference>
<dbReference type="InterPro" id="IPR036388">
    <property type="entry name" value="WH-like_DNA-bd_sf"/>
</dbReference>
<evidence type="ECO:0000256" key="8">
    <source>
        <dbReference type="ARBA" id="ARBA00062447"/>
    </source>
</evidence>
<keyword evidence="5" id="KW-0804">Transcription</keyword>
<keyword evidence="6" id="KW-0539">Nucleus</keyword>
<feature type="compositionally biased region" description="Low complexity" evidence="12">
    <location>
        <begin position="477"/>
        <end position="496"/>
    </location>
</feature>